<feature type="domain" description="Tripartite ATP-independent periplasmic transporters DctQ component" evidence="10">
    <location>
        <begin position="27"/>
        <end position="155"/>
    </location>
</feature>
<reference evidence="11 12" key="1">
    <citation type="submission" date="2018-01" db="EMBL/GenBank/DDBJ databases">
        <title>The draft genome sequence of Cohaesibacter sp. H1304.</title>
        <authorList>
            <person name="Wang N.-N."/>
            <person name="Du Z.-J."/>
        </authorList>
    </citation>
    <scope>NUCLEOTIDE SEQUENCE [LARGE SCALE GENOMIC DNA]</scope>
    <source>
        <strain evidence="11 12">H1304</strain>
    </source>
</reference>
<keyword evidence="5 9" id="KW-0812">Transmembrane</keyword>
<comment type="caution">
    <text evidence="11">The sequence shown here is derived from an EMBL/GenBank/DDBJ whole genome shotgun (WGS) entry which is preliminary data.</text>
</comment>
<evidence type="ECO:0000256" key="4">
    <source>
        <dbReference type="ARBA" id="ARBA00022519"/>
    </source>
</evidence>
<comment type="function">
    <text evidence="9">Part of the tripartite ATP-independent periplasmic (TRAP) transport system.</text>
</comment>
<dbReference type="Proteomes" id="UP000234881">
    <property type="component" value="Unassembled WGS sequence"/>
</dbReference>
<feature type="transmembrane region" description="Helical" evidence="9">
    <location>
        <begin position="90"/>
        <end position="110"/>
    </location>
</feature>
<evidence type="ECO:0000313" key="12">
    <source>
        <dbReference type="Proteomes" id="UP000234881"/>
    </source>
</evidence>
<keyword evidence="6 9" id="KW-1133">Transmembrane helix</keyword>
<dbReference type="PANTHER" id="PTHR35011">
    <property type="entry name" value="2,3-DIKETO-L-GULONATE TRAP TRANSPORTER SMALL PERMEASE PROTEIN YIAM"/>
    <property type="match status" value="1"/>
</dbReference>
<sequence>MDAFLKLERITTRIALFLGVSFLIIATILALYQVTTRFVFGQPSIWSETFTRAAMIWSVFLGISVAYQRGGMIAITIVQLALPPKWGVRLYVAANAMSLIFFAFLFWQGYLMTLRVLSQKMGGLSFSIAWAYAALPFGTVFTIIAVLACTVRAIRSGDMPEKEEVSEL</sequence>
<dbReference type="InterPro" id="IPR055348">
    <property type="entry name" value="DctQ"/>
</dbReference>
<keyword evidence="3" id="KW-1003">Cell membrane</keyword>
<feature type="transmembrane region" description="Helical" evidence="9">
    <location>
        <begin position="12"/>
        <end position="34"/>
    </location>
</feature>
<evidence type="ECO:0000256" key="3">
    <source>
        <dbReference type="ARBA" id="ARBA00022475"/>
    </source>
</evidence>
<dbReference type="InterPro" id="IPR007387">
    <property type="entry name" value="TRAP_DctQ"/>
</dbReference>
<evidence type="ECO:0000256" key="5">
    <source>
        <dbReference type="ARBA" id="ARBA00022692"/>
    </source>
</evidence>
<keyword evidence="12" id="KW-1185">Reference proteome</keyword>
<keyword evidence="2 9" id="KW-0813">Transport</keyword>
<evidence type="ECO:0000256" key="1">
    <source>
        <dbReference type="ARBA" id="ARBA00004429"/>
    </source>
</evidence>
<comment type="subcellular location">
    <subcellularLocation>
        <location evidence="1 9">Cell inner membrane</location>
        <topology evidence="1 9">Multi-pass membrane protein</topology>
    </subcellularLocation>
</comment>
<evidence type="ECO:0000256" key="8">
    <source>
        <dbReference type="ARBA" id="ARBA00038436"/>
    </source>
</evidence>
<evidence type="ECO:0000313" key="11">
    <source>
        <dbReference type="EMBL" id="PLW77210.1"/>
    </source>
</evidence>
<keyword evidence="4 9" id="KW-0997">Cell inner membrane</keyword>
<feature type="transmembrane region" description="Helical" evidence="9">
    <location>
        <begin position="54"/>
        <end position="78"/>
    </location>
</feature>
<gene>
    <name evidence="11" type="ORF">C0081_10715</name>
</gene>
<dbReference type="EMBL" id="PKUQ01000018">
    <property type="protein sequence ID" value="PLW77210.1"/>
    <property type="molecule type" value="Genomic_DNA"/>
</dbReference>
<comment type="similarity">
    <text evidence="8 9">Belongs to the TRAP transporter small permease family.</text>
</comment>
<dbReference type="RefSeq" id="WP_101533826.1">
    <property type="nucleotide sequence ID" value="NZ_PKUQ01000018.1"/>
</dbReference>
<evidence type="ECO:0000256" key="9">
    <source>
        <dbReference type="RuleBase" id="RU369079"/>
    </source>
</evidence>
<dbReference type="Pfam" id="PF04290">
    <property type="entry name" value="DctQ"/>
    <property type="match status" value="1"/>
</dbReference>
<name>A0A2N5XRX5_9HYPH</name>
<keyword evidence="7 9" id="KW-0472">Membrane</keyword>
<dbReference type="OrthoDB" id="4250245at2"/>
<organism evidence="11 12">
    <name type="scientific">Cohaesibacter celericrescens</name>
    <dbReference type="NCBI Taxonomy" id="2067669"/>
    <lineage>
        <taxon>Bacteria</taxon>
        <taxon>Pseudomonadati</taxon>
        <taxon>Pseudomonadota</taxon>
        <taxon>Alphaproteobacteria</taxon>
        <taxon>Hyphomicrobiales</taxon>
        <taxon>Cohaesibacteraceae</taxon>
    </lineage>
</organism>
<comment type="subunit">
    <text evidence="9">The complex comprises the extracytoplasmic solute receptor protein and the two transmembrane proteins.</text>
</comment>
<protein>
    <recommendedName>
        <fullName evidence="9">TRAP transporter small permease protein</fullName>
    </recommendedName>
</protein>
<evidence type="ECO:0000256" key="7">
    <source>
        <dbReference type="ARBA" id="ARBA00023136"/>
    </source>
</evidence>
<feature type="transmembrane region" description="Helical" evidence="9">
    <location>
        <begin position="130"/>
        <end position="154"/>
    </location>
</feature>
<evidence type="ECO:0000256" key="2">
    <source>
        <dbReference type="ARBA" id="ARBA00022448"/>
    </source>
</evidence>
<evidence type="ECO:0000259" key="10">
    <source>
        <dbReference type="Pfam" id="PF04290"/>
    </source>
</evidence>
<dbReference type="GO" id="GO:0022857">
    <property type="term" value="F:transmembrane transporter activity"/>
    <property type="evidence" value="ECO:0007669"/>
    <property type="project" value="UniProtKB-UniRule"/>
</dbReference>
<dbReference type="PANTHER" id="PTHR35011:SF2">
    <property type="entry name" value="2,3-DIKETO-L-GULONATE TRAP TRANSPORTER SMALL PERMEASE PROTEIN YIAM"/>
    <property type="match status" value="1"/>
</dbReference>
<evidence type="ECO:0000256" key="6">
    <source>
        <dbReference type="ARBA" id="ARBA00022989"/>
    </source>
</evidence>
<dbReference type="GO" id="GO:0005886">
    <property type="term" value="C:plasma membrane"/>
    <property type="evidence" value="ECO:0007669"/>
    <property type="project" value="UniProtKB-SubCell"/>
</dbReference>
<dbReference type="GO" id="GO:0015740">
    <property type="term" value="P:C4-dicarboxylate transport"/>
    <property type="evidence" value="ECO:0007669"/>
    <property type="project" value="TreeGrafter"/>
</dbReference>
<accession>A0A2N5XRX5</accession>
<dbReference type="AlphaFoldDB" id="A0A2N5XRX5"/>
<proteinExistence type="inferred from homology"/>